<dbReference type="HOGENOM" id="CLU_1992817_0_0_1"/>
<gene>
    <name evidence="2" type="ORF">GALMADRAFT_232075</name>
</gene>
<dbReference type="Proteomes" id="UP000027222">
    <property type="component" value="Unassembled WGS sequence"/>
</dbReference>
<accession>A0A067SKX8</accession>
<name>A0A067SKX8_GALM3</name>
<evidence type="ECO:0000256" key="1">
    <source>
        <dbReference type="SAM" id="SignalP"/>
    </source>
</evidence>
<sequence>MIFKLSKVFVALAALTAVHASVVLEKRQANPVTCDYVLKPDVTVTPTDSEFNFVIGRALSIDVGGSIFNFGSTFTTNPDSTFNVENKISADGKTAAETAAIITGWVGETKTGLAANWLVESVSCV</sequence>
<organism evidence="2 3">
    <name type="scientific">Galerina marginata (strain CBS 339.88)</name>
    <dbReference type="NCBI Taxonomy" id="685588"/>
    <lineage>
        <taxon>Eukaryota</taxon>
        <taxon>Fungi</taxon>
        <taxon>Dikarya</taxon>
        <taxon>Basidiomycota</taxon>
        <taxon>Agaricomycotina</taxon>
        <taxon>Agaricomycetes</taxon>
        <taxon>Agaricomycetidae</taxon>
        <taxon>Agaricales</taxon>
        <taxon>Agaricineae</taxon>
        <taxon>Strophariaceae</taxon>
        <taxon>Galerina</taxon>
    </lineage>
</organism>
<proteinExistence type="predicted"/>
<reference evidence="3" key="1">
    <citation type="journal article" date="2014" name="Proc. Natl. Acad. Sci. U.S.A.">
        <title>Extensive sampling of basidiomycete genomes demonstrates inadequacy of the white-rot/brown-rot paradigm for wood decay fungi.</title>
        <authorList>
            <person name="Riley R."/>
            <person name="Salamov A.A."/>
            <person name="Brown D.W."/>
            <person name="Nagy L.G."/>
            <person name="Floudas D."/>
            <person name="Held B.W."/>
            <person name="Levasseur A."/>
            <person name="Lombard V."/>
            <person name="Morin E."/>
            <person name="Otillar R."/>
            <person name="Lindquist E.A."/>
            <person name="Sun H."/>
            <person name="LaButti K.M."/>
            <person name="Schmutz J."/>
            <person name="Jabbour D."/>
            <person name="Luo H."/>
            <person name="Baker S.E."/>
            <person name="Pisabarro A.G."/>
            <person name="Walton J.D."/>
            <person name="Blanchette R.A."/>
            <person name="Henrissat B."/>
            <person name="Martin F."/>
            <person name="Cullen D."/>
            <person name="Hibbett D.S."/>
            <person name="Grigoriev I.V."/>
        </authorList>
    </citation>
    <scope>NUCLEOTIDE SEQUENCE [LARGE SCALE GENOMIC DNA]</scope>
    <source>
        <strain evidence="3">CBS 339.88</strain>
    </source>
</reference>
<dbReference type="OrthoDB" id="3018247at2759"/>
<evidence type="ECO:0008006" key="4">
    <source>
        <dbReference type="Google" id="ProtNLM"/>
    </source>
</evidence>
<evidence type="ECO:0000313" key="2">
    <source>
        <dbReference type="EMBL" id="KDR67408.1"/>
    </source>
</evidence>
<feature type="chain" id="PRO_5001648458" description="Reelin domain-containing protein" evidence="1">
    <location>
        <begin position="21"/>
        <end position="125"/>
    </location>
</feature>
<keyword evidence="3" id="KW-1185">Reference proteome</keyword>
<keyword evidence="1" id="KW-0732">Signal</keyword>
<evidence type="ECO:0000313" key="3">
    <source>
        <dbReference type="Proteomes" id="UP000027222"/>
    </source>
</evidence>
<protein>
    <recommendedName>
        <fullName evidence="4">Reelin domain-containing protein</fullName>
    </recommendedName>
</protein>
<dbReference type="EMBL" id="KL142415">
    <property type="protein sequence ID" value="KDR67408.1"/>
    <property type="molecule type" value="Genomic_DNA"/>
</dbReference>
<feature type="signal peptide" evidence="1">
    <location>
        <begin position="1"/>
        <end position="20"/>
    </location>
</feature>
<dbReference type="AlphaFoldDB" id="A0A067SKX8"/>